<feature type="compositionally biased region" description="Low complexity" evidence="1">
    <location>
        <begin position="22"/>
        <end position="33"/>
    </location>
</feature>
<evidence type="ECO:0000313" key="3">
    <source>
        <dbReference type="EMBL" id="CAF1232365.1"/>
    </source>
</evidence>
<dbReference type="PROSITE" id="PS50878">
    <property type="entry name" value="RT_POL"/>
    <property type="match status" value="1"/>
</dbReference>
<feature type="domain" description="Reverse transcriptase" evidence="2">
    <location>
        <begin position="113"/>
        <end position="230"/>
    </location>
</feature>
<dbReference type="Pfam" id="PF00078">
    <property type="entry name" value="RVT_1"/>
    <property type="match status" value="1"/>
</dbReference>
<dbReference type="Proteomes" id="UP000663828">
    <property type="component" value="Unassembled WGS sequence"/>
</dbReference>
<name>A0A814YPK5_ADIRI</name>
<feature type="compositionally biased region" description="Basic and acidic residues" evidence="1">
    <location>
        <begin position="8"/>
        <end position="21"/>
    </location>
</feature>
<comment type="caution">
    <text evidence="3">The sequence shown here is derived from an EMBL/GenBank/DDBJ whole genome shotgun (WGS) entry which is preliminary data.</text>
</comment>
<evidence type="ECO:0000259" key="2">
    <source>
        <dbReference type="PROSITE" id="PS50878"/>
    </source>
</evidence>
<sequence>MIDNDSPSTKKDTSDSQDHNVDTTSDESSPSTESDSEINQQNTATNSNIEDHPVVIKSATNNSNIELLSPITKSDIENALKRTKRDTTKGLDLVTVQEAKQLANVDRLVVFNIWLGSRRIPSGLKINRTTLIPKENIYLDKITNWRPTTISSVLLRLFNKIIGYRMSKYFEIDKRQLGLTPINGCSMNILWLHHLLKHARLEKREVNVCLIDVAKAFDSVPRDSIFRALT</sequence>
<dbReference type="AlphaFoldDB" id="A0A814YPK5"/>
<proteinExistence type="predicted"/>
<feature type="region of interest" description="Disordered" evidence="1">
    <location>
        <begin position="1"/>
        <end position="53"/>
    </location>
</feature>
<dbReference type="InterPro" id="IPR000477">
    <property type="entry name" value="RT_dom"/>
</dbReference>
<dbReference type="EMBL" id="CAJNOR010001997">
    <property type="protein sequence ID" value="CAF1232365.1"/>
    <property type="molecule type" value="Genomic_DNA"/>
</dbReference>
<dbReference type="PANTHER" id="PTHR19446">
    <property type="entry name" value="REVERSE TRANSCRIPTASES"/>
    <property type="match status" value="1"/>
</dbReference>
<evidence type="ECO:0000256" key="1">
    <source>
        <dbReference type="SAM" id="MobiDB-lite"/>
    </source>
</evidence>
<organism evidence="3 4">
    <name type="scientific">Adineta ricciae</name>
    <name type="common">Rotifer</name>
    <dbReference type="NCBI Taxonomy" id="249248"/>
    <lineage>
        <taxon>Eukaryota</taxon>
        <taxon>Metazoa</taxon>
        <taxon>Spiralia</taxon>
        <taxon>Gnathifera</taxon>
        <taxon>Rotifera</taxon>
        <taxon>Eurotatoria</taxon>
        <taxon>Bdelloidea</taxon>
        <taxon>Adinetida</taxon>
        <taxon>Adinetidae</taxon>
        <taxon>Adineta</taxon>
    </lineage>
</organism>
<evidence type="ECO:0000313" key="4">
    <source>
        <dbReference type="Proteomes" id="UP000663828"/>
    </source>
</evidence>
<keyword evidence="4" id="KW-1185">Reference proteome</keyword>
<gene>
    <name evidence="3" type="ORF">XAT740_LOCUS25293</name>
</gene>
<feature type="compositionally biased region" description="Polar residues" evidence="1">
    <location>
        <begin position="38"/>
        <end position="48"/>
    </location>
</feature>
<protein>
    <recommendedName>
        <fullName evidence="2">Reverse transcriptase domain-containing protein</fullName>
    </recommendedName>
</protein>
<reference evidence="3" key="1">
    <citation type="submission" date="2021-02" db="EMBL/GenBank/DDBJ databases">
        <authorList>
            <person name="Nowell W R."/>
        </authorList>
    </citation>
    <scope>NUCLEOTIDE SEQUENCE</scope>
</reference>
<accession>A0A814YPK5</accession>